<evidence type="ECO:0000259" key="1">
    <source>
        <dbReference type="PROSITE" id="PS50041"/>
    </source>
</evidence>
<dbReference type="SMART" id="SM00034">
    <property type="entry name" value="CLECT"/>
    <property type="match status" value="1"/>
</dbReference>
<feature type="non-terminal residue" evidence="2">
    <location>
        <position position="1"/>
    </location>
</feature>
<dbReference type="Pfam" id="PF00059">
    <property type="entry name" value="Lectin_C"/>
    <property type="match status" value="1"/>
</dbReference>
<evidence type="ECO:0000313" key="2">
    <source>
        <dbReference type="EMBL" id="RWS20732.1"/>
    </source>
</evidence>
<dbReference type="InterPro" id="IPR050111">
    <property type="entry name" value="C-type_lectin/snaclec_domain"/>
</dbReference>
<dbReference type="EMBL" id="NCKV01015775">
    <property type="protein sequence ID" value="RWS20732.1"/>
    <property type="molecule type" value="Genomic_DNA"/>
</dbReference>
<reference evidence="2 3" key="1">
    <citation type="journal article" date="2018" name="Gigascience">
        <title>Genomes of trombidid mites reveal novel predicted allergens and laterally-transferred genes associated with secondary metabolism.</title>
        <authorList>
            <person name="Dong X."/>
            <person name="Chaisiri K."/>
            <person name="Xia D."/>
            <person name="Armstrong S.D."/>
            <person name="Fang Y."/>
            <person name="Donnelly M.J."/>
            <person name="Kadowaki T."/>
            <person name="McGarry J.W."/>
            <person name="Darby A.C."/>
            <person name="Makepeace B.L."/>
        </authorList>
    </citation>
    <scope>NUCLEOTIDE SEQUENCE [LARGE SCALE GENOMIC DNA]</scope>
    <source>
        <strain evidence="2">UoL-UT</strain>
    </source>
</reference>
<protein>
    <submittedName>
        <fullName evidence="2">Macrophage mannose receptor 1-like protein</fullName>
    </submittedName>
</protein>
<dbReference type="CDD" id="cd00037">
    <property type="entry name" value="CLECT"/>
    <property type="match status" value="1"/>
</dbReference>
<accession>A0A443RZM7</accession>
<keyword evidence="3" id="KW-1185">Reference proteome</keyword>
<feature type="domain" description="C-type lectin" evidence="1">
    <location>
        <begin position="23"/>
        <end position="135"/>
    </location>
</feature>
<dbReference type="PANTHER" id="PTHR22803">
    <property type="entry name" value="MANNOSE, PHOSPHOLIPASE, LECTIN RECEPTOR RELATED"/>
    <property type="match status" value="1"/>
</dbReference>
<dbReference type="Gene3D" id="3.10.100.10">
    <property type="entry name" value="Mannose-Binding Protein A, subunit A"/>
    <property type="match status" value="1"/>
</dbReference>
<keyword evidence="2" id="KW-0675">Receptor</keyword>
<dbReference type="AlphaFoldDB" id="A0A443RZM7"/>
<name>A0A443RZM7_9ACAR</name>
<sequence length="218" mass="25303">DVTHEAEDVSQHSCLFQSNNAVNYSKCYYFQIVEMTQIEALETCKSKNLGLLTIRDAAENNYVNASVMLNVDYWTAGVRSTQRENNFTWENGDLIAYGNWAASEPKLNINESCISIRNGQWFINRCDKKFSVICEKKMKYLQNEQKATLTTNTSTNDFITTFRANLSTINKQLDIYKARDNRLIMLFNDIIDGTFFLQNESMKTESYFNFNENKSRTK</sequence>
<dbReference type="PROSITE" id="PS50041">
    <property type="entry name" value="C_TYPE_LECTIN_2"/>
    <property type="match status" value="1"/>
</dbReference>
<dbReference type="SUPFAM" id="SSF56436">
    <property type="entry name" value="C-type lectin-like"/>
    <property type="match status" value="1"/>
</dbReference>
<dbReference type="STRING" id="299467.A0A443RZM7"/>
<proteinExistence type="predicted"/>
<comment type="caution">
    <text evidence="2">The sequence shown here is derived from an EMBL/GenBank/DDBJ whole genome shotgun (WGS) entry which is preliminary data.</text>
</comment>
<dbReference type="OrthoDB" id="7760957at2759"/>
<dbReference type="Proteomes" id="UP000288716">
    <property type="component" value="Unassembled WGS sequence"/>
</dbReference>
<dbReference type="InterPro" id="IPR001304">
    <property type="entry name" value="C-type_lectin-like"/>
</dbReference>
<dbReference type="InterPro" id="IPR016187">
    <property type="entry name" value="CTDL_fold"/>
</dbReference>
<gene>
    <name evidence="2" type="ORF">B4U80_12022</name>
</gene>
<dbReference type="InterPro" id="IPR016186">
    <property type="entry name" value="C-type_lectin-like/link_sf"/>
</dbReference>
<evidence type="ECO:0000313" key="3">
    <source>
        <dbReference type="Proteomes" id="UP000288716"/>
    </source>
</evidence>
<dbReference type="VEuPathDB" id="VectorBase:LDEU011308"/>
<organism evidence="2 3">
    <name type="scientific">Leptotrombidium deliense</name>
    <dbReference type="NCBI Taxonomy" id="299467"/>
    <lineage>
        <taxon>Eukaryota</taxon>
        <taxon>Metazoa</taxon>
        <taxon>Ecdysozoa</taxon>
        <taxon>Arthropoda</taxon>
        <taxon>Chelicerata</taxon>
        <taxon>Arachnida</taxon>
        <taxon>Acari</taxon>
        <taxon>Acariformes</taxon>
        <taxon>Trombidiformes</taxon>
        <taxon>Prostigmata</taxon>
        <taxon>Anystina</taxon>
        <taxon>Parasitengona</taxon>
        <taxon>Trombiculoidea</taxon>
        <taxon>Trombiculidae</taxon>
        <taxon>Leptotrombidium</taxon>
    </lineage>
</organism>